<proteinExistence type="predicted"/>
<protein>
    <submittedName>
        <fullName evidence="1">Uncharacterized protein</fullName>
    </submittedName>
</protein>
<sequence>MKIKLWPDLMADFLVATVDKDKITINGETIDLSGILDGYRLPGAAIGNKFFVESEYVERVNGVLHITLRLPVDWDSPEEYRNPPEPIILDVGAGQVNFPNTTPPAPPVFELPIIEEAIQEEPEHG</sequence>
<dbReference type="RefSeq" id="WP_205475888.1">
    <property type="nucleotide sequence ID" value="NZ_CP070506.1"/>
</dbReference>
<dbReference type="EMBL" id="CP070506">
    <property type="protein sequence ID" value="QSB37702.1"/>
    <property type="molecule type" value="Genomic_DNA"/>
</dbReference>
<dbReference type="Proteomes" id="UP000663249">
    <property type="component" value="Chromosome"/>
</dbReference>
<gene>
    <name evidence="1" type="ORF">JTY93_15295</name>
</gene>
<keyword evidence="2" id="KW-1185">Reference proteome</keyword>
<evidence type="ECO:0000313" key="2">
    <source>
        <dbReference type="Proteomes" id="UP000663249"/>
    </source>
</evidence>
<reference evidence="1 2" key="1">
    <citation type="submission" date="2021-02" db="EMBL/GenBank/DDBJ databases">
        <title>Genomic and phenotypic characterization of Pseudomonas hygromyciniae, a novel bacterial species discovered from a commercially purchased antibiotic vial.</title>
        <authorList>
            <person name="Turner T.L."/>
            <person name="Mitra S.D."/>
            <person name="Kochan T.J."/>
            <person name="Pincus N.B."/>
            <person name="Lebrun-Corbin M."/>
            <person name="Cheung B."/>
            <person name="Gatesy S.W."/>
            <person name="Afzal T."/>
            <person name="Ozer E.A."/>
            <person name="Hauser A.R."/>
        </authorList>
    </citation>
    <scope>NUCLEOTIDE SEQUENCE [LARGE SCALE GENOMIC DNA]</scope>
    <source>
        <strain evidence="1 2">SDM007</strain>
    </source>
</reference>
<name>A0ABX7JTF3_9PSED</name>
<evidence type="ECO:0000313" key="1">
    <source>
        <dbReference type="EMBL" id="QSB37702.1"/>
    </source>
</evidence>
<accession>A0ABX7JTF3</accession>
<organism evidence="1 2">
    <name type="scientific">Pseudomonas hygromyciniae</name>
    <dbReference type="NCBI Taxonomy" id="2812000"/>
    <lineage>
        <taxon>Bacteria</taxon>
        <taxon>Pseudomonadati</taxon>
        <taxon>Pseudomonadota</taxon>
        <taxon>Gammaproteobacteria</taxon>
        <taxon>Pseudomonadales</taxon>
        <taxon>Pseudomonadaceae</taxon>
        <taxon>Pseudomonas</taxon>
    </lineage>
</organism>